<evidence type="ECO:0000256" key="2">
    <source>
        <dbReference type="ARBA" id="ARBA00023054"/>
    </source>
</evidence>
<protein>
    <submittedName>
        <fullName evidence="3">HlyD family secretion protein</fullName>
    </submittedName>
</protein>
<dbReference type="PANTHER" id="PTHR32347:SF23">
    <property type="entry name" value="BLL5650 PROTEIN"/>
    <property type="match status" value="1"/>
</dbReference>
<proteinExistence type="predicted"/>
<dbReference type="AlphaFoldDB" id="A0A2S9TP16"/>
<keyword evidence="2" id="KW-0175">Coiled coil</keyword>
<dbReference type="EMBL" id="NXGD01000005">
    <property type="protein sequence ID" value="PRN00565.1"/>
    <property type="molecule type" value="Genomic_DNA"/>
</dbReference>
<comment type="caution">
    <text evidence="3">The sequence shown here is derived from an EMBL/GenBank/DDBJ whole genome shotgun (WGS) entry which is preliminary data.</text>
</comment>
<gene>
    <name evidence="3" type="ORF">CJ668_04895</name>
</gene>
<evidence type="ECO:0000313" key="4">
    <source>
        <dbReference type="Proteomes" id="UP000238811"/>
    </source>
</evidence>
<dbReference type="InterPro" id="IPR050465">
    <property type="entry name" value="UPF0194_transport"/>
</dbReference>
<evidence type="ECO:0000313" key="3">
    <source>
        <dbReference type="EMBL" id="PRN00565.1"/>
    </source>
</evidence>
<reference evidence="3 4" key="1">
    <citation type="submission" date="2017-09" db="EMBL/GenBank/DDBJ databases">
        <title>Reassesment of A. cryaerophilus.</title>
        <authorList>
            <person name="Perez-Cataluna A."/>
            <person name="Collado L."/>
            <person name="Salgado O."/>
            <person name="Lefinanco V."/>
            <person name="Figueras M.J."/>
        </authorList>
    </citation>
    <scope>NUCLEOTIDE SEQUENCE [LARGE SCALE GENOMIC DNA]</scope>
    <source>
        <strain evidence="3 4">LMG 10229</strain>
    </source>
</reference>
<name>A0A2S9TP16_9BACT</name>
<accession>A0A2S9TP16</accession>
<dbReference type="Proteomes" id="UP000238811">
    <property type="component" value="Unassembled WGS sequence"/>
</dbReference>
<comment type="subcellular location">
    <subcellularLocation>
        <location evidence="1">Cell envelope</location>
    </subcellularLocation>
</comment>
<sequence length="447" mass="51627">MNDISKLIQLEFNLKNCENDSELFYSIVNQTIEVIHYEQAVLFGMDYSSKLKVEAISNIVMVDATSPFVQYILDLANSLLNLYPTDEIKLVNQNELSKDIKEQIKEFSPSNIVWIPLKTIKNNIEVEFYLVLFRNEFFEQKDIEFLNYLASSYKYFLFANRKDSFSTKIRNMKIINNKYIKYTALAIFLSMFLPIKMSVVAPCEIQAKNPFVVTSPLDGSIDEIKVNSNDFVQKDQFLVKIKDVDLINSVEIAKKRLDTVLAELHSIKQAGFYDIDKKSQISRLETEVLLKEAELNYSKSLLDKTNIYSNTKGIAIVDNPNEWKGKPVITGEKILLIANPKEVEIKIMLSVKDALFLKENAEVKIFLDNKIFETWDAKISGIFYKPEISPENIVSYKIIADFNDLSQNEEIPKIGLRGTAKIYSENVSLFFYLFRKPITSLRQFIAW</sequence>
<organism evidence="3 4">
    <name type="scientific">Aliarcobacter cryaerophilus</name>
    <dbReference type="NCBI Taxonomy" id="28198"/>
    <lineage>
        <taxon>Bacteria</taxon>
        <taxon>Pseudomonadati</taxon>
        <taxon>Campylobacterota</taxon>
        <taxon>Epsilonproteobacteria</taxon>
        <taxon>Campylobacterales</taxon>
        <taxon>Arcobacteraceae</taxon>
        <taxon>Aliarcobacter</taxon>
    </lineage>
</organism>
<dbReference type="PANTHER" id="PTHR32347">
    <property type="entry name" value="EFFLUX SYSTEM COMPONENT YKNX-RELATED"/>
    <property type="match status" value="1"/>
</dbReference>
<dbReference type="GO" id="GO:0030313">
    <property type="term" value="C:cell envelope"/>
    <property type="evidence" value="ECO:0007669"/>
    <property type="project" value="UniProtKB-SubCell"/>
</dbReference>
<evidence type="ECO:0000256" key="1">
    <source>
        <dbReference type="ARBA" id="ARBA00004196"/>
    </source>
</evidence>